<dbReference type="EMBL" id="JACCKS010000027">
    <property type="protein sequence ID" value="NZA39846.1"/>
    <property type="molecule type" value="Genomic_DNA"/>
</dbReference>
<accession>A0A853JQL5</accession>
<evidence type="ECO:0000313" key="1">
    <source>
        <dbReference type="EMBL" id="NZA39846.1"/>
    </source>
</evidence>
<name>A0A853JQL5_9FIRM</name>
<dbReference type="RefSeq" id="WP_180494076.1">
    <property type="nucleotide sequence ID" value="NZ_JACCKS010000027.1"/>
</dbReference>
<organism evidence="1 2">
    <name type="scientific">Eubacterium callanderi</name>
    <dbReference type="NCBI Taxonomy" id="53442"/>
    <lineage>
        <taxon>Bacteria</taxon>
        <taxon>Bacillati</taxon>
        <taxon>Bacillota</taxon>
        <taxon>Clostridia</taxon>
        <taxon>Eubacteriales</taxon>
        <taxon>Eubacteriaceae</taxon>
        <taxon>Eubacterium</taxon>
    </lineage>
</organism>
<protein>
    <submittedName>
        <fullName evidence="1">Uncharacterized protein</fullName>
    </submittedName>
</protein>
<proteinExistence type="predicted"/>
<dbReference type="AlphaFoldDB" id="A0A853JQL5"/>
<gene>
    <name evidence="1" type="ORF">H0N91_17355</name>
</gene>
<comment type="caution">
    <text evidence="1">The sequence shown here is derived from an EMBL/GenBank/DDBJ whole genome shotgun (WGS) entry which is preliminary data.</text>
</comment>
<sequence>MASYVKEPVVIEAFQYDGDFMNRDGTYYVPEWAQTALEQGTLHFDGPELQIRTLEGPLRVSVGDYIIKGVQNELYPCKPDIFRQTYSLLE</sequence>
<evidence type="ECO:0000313" key="2">
    <source>
        <dbReference type="Proteomes" id="UP000586254"/>
    </source>
</evidence>
<reference evidence="1 2" key="1">
    <citation type="submission" date="2020-07" db="EMBL/GenBank/DDBJ databases">
        <title>Organ Donor 1.</title>
        <authorList>
            <person name="Marsh A.J."/>
            <person name="Azcarate-Peril M.A."/>
        </authorList>
    </citation>
    <scope>NUCLEOTIDE SEQUENCE [LARGE SCALE GENOMIC DNA]</scope>
    <source>
        <strain evidence="1 2">AMC0717</strain>
    </source>
</reference>
<dbReference type="Proteomes" id="UP000586254">
    <property type="component" value="Unassembled WGS sequence"/>
</dbReference>